<evidence type="ECO:0000256" key="1">
    <source>
        <dbReference type="SAM" id="MobiDB-lite"/>
    </source>
</evidence>
<organism evidence="3 4">
    <name type="scientific">Xylanimonas ulmi</name>
    <dbReference type="NCBI Taxonomy" id="228973"/>
    <lineage>
        <taxon>Bacteria</taxon>
        <taxon>Bacillati</taxon>
        <taxon>Actinomycetota</taxon>
        <taxon>Actinomycetes</taxon>
        <taxon>Micrococcales</taxon>
        <taxon>Promicromonosporaceae</taxon>
        <taxon>Xylanimonas</taxon>
    </lineage>
</organism>
<dbReference type="AlphaFoldDB" id="A0A4Q7M8J1"/>
<comment type="caution">
    <text evidence="3">The sequence shown here is derived from an EMBL/GenBank/DDBJ whole genome shotgun (WGS) entry which is preliminary data.</text>
</comment>
<evidence type="ECO:0000313" key="3">
    <source>
        <dbReference type="EMBL" id="RZS62479.1"/>
    </source>
</evidence>
<dbReference type="RefSeq" id="WP_130415956.1">
    <property type="nucleotide sequence ID" value="NZ_SGWX01000001.1"/>
</dbReference>
<feature type="chain" id="PRO_5039318857" description="Lipoprotein" evidence="2">
    <location>
        <begin position="22"/>
        <end position="230"/>
    </location>
</feature>
<dbReference type="Proteomes" id="UP000293852">
    <property type="component" value="Unassembled WGS sequence"/>
</dbReference>
<keyword evidence="2" id="KW-0732">Signal</keyword>
<evidence type="ECO:0008006" key="5">
    <source>
        <dbReference type="Google" id="ProtNLM"/>
    </source>
</evidence>
<reference evidence="3 4" key="1">
    <citation type="submission" date="2019-02" db="EMBL/GenBank/DDBJ databases">
        <title>Sequencing the genomes of 1000 actinobacteria strains.</title>
        <authorList>
            <person name="Klenk H.-P."/>
        </authorList>
    </citation>
    <scope>NUCLEOTIDE SEQUENCE [LARGE SCALE GENOMIC DNA]</scope>
    <source>
        <strain evidence="3 4">DSM 16932</strain>
    </source>
</reference>
<accession>A0A4Q7M8J1</accession>
<protein>
    <recommendedName>
        <fullName evidence="5">Lipoprotein</fullName>
    </recommendedName>
</protein>
<dbReference type="EMBL" id="SGWX01000001">
    <property type="protein sequence ID" value="RZS62479.1"/>
    <property type="molecule type" value="Genomic_DNA"/>
</dbReference>
<evidence type="ECO:0000256" key="2">
    <source>
        <dbReference type="SAM" id="SignalP"/>
    </source>
</evidence>
<keyword evidence="4" id="KW-1185">Reference proteome</keyword>
<feature type="region of interest" description="Disordered" evidence="1">
    <location>
        <begin position="26"/>
        <end position="61"/>
    </location>
</feature>
<evidence type="ECO:0000313" key="4">
    <source>
        <dbReference type="Proteomes" id="UP000293852"/>
    </source>
</evidence>
<sequence>MSRTHAPWLTAASLVAVAGLAAGCSGGAAMTSPTPSEPATARAPHSPRPEAPTEPSEAASLDPAQVTEALDPLFTADGRAYAALRAGDSVAKADYPEAIRAGLALYRHEDGSALVVEPGQPLPQALLDEVAAMMDTDHDFWALNRSMSKVKSALSGTGTGLFIVVPHFDLTRNAFVGYAVRSVAFTDNTPGRWGAATVEEAIAEAMPALQARPDIPLIGVDGQVIDVPRD</sequence>
<dbReference type="PROSITE" id="PS51257">
    <property type="entry name" value="PROKAR_LIPOPROTEIN"/>
    <property type="match status" value="1"/>
</dbReference>
<gene>
    <name evidence="3" type="ORF">EV386_2815</name>
</gene>
<name>A0A4Q7M8J1_9MICO</name>
<feature type="signal peptide" evidence="2">
    <location>
        <begin position="1"/>
        <end position="21"/>
    </location>
</feature>
<proteinExistence type="predicted"/>